<keyword evidence="2" id="KW-1185">Reference proteome</keyword>
<dbReference type="Proteomes" id="UP000253201">
    <property type="component" value="Unassembled WGS sequence"/>
</dbReference>
<proteinExistence type="predicted"/>
<sequence length="42" mass="4851">MDNLTQQYISGDELEKKRLIITSMIGWLFTAFQEQADEKSTA</sequence>
<protein>
    <submittedName>
        <fullName evidence="1">Uncharacterized protein</fullName>
    </submittedName>
</protein>
<reference evidence="1 2" key="1">
    <citation type="submission" date="2018-06" db="EMBL/GenBank/DDBJ databases">
        <title>Genomic Encyclopedia of Type Strains, Phase IV (KMG-IV): sequencing the most valuable type-strain genomes for metagenomic binning, comparative biology and taxonomic classification.</title>
        <authorList>
            <person name="Goeker M."/>
        </authorList>
    </citation>
    <scope>NUCLEOTIDE SEQUENCE [LARGE SCALE GENOMIC DNA]</scope>
    <source>
        <strain evidence="1 2">DSM 27453</strain>
    </source>
</reference>
<evidence type="ECO:0000313" key="2">
    <source>
        <dbReference type="Proteomes" id="UP000253201"/>
    </source>
</evidence>
<gene>
    <name evidence="1" type="ORF">DFQ50_105195</name>
</gene>
<organism evidence="1 2">
    <name type="scientific">Pseudocitrobacter faecalis</name>
    <dbReference type="NCBI Taxonomy" id="1398493"/>
    <lineage>
        <taxon>Bacteria</taxon>
        <taxon>Pseudomonadati</taxon>
        <taxon>Pseudomonadota</taxon>
        <taxon>Gammaproteobacteria</taxon>
        <taxon>Enterobacterales</taxon>
        <taxon>Enterobacteriaceae</taxon>
        <taxon>Pseudocitrobacter</taxon>
    </lineage>
</organism>
<accession>A0ABX9FVJ1</accession>
<evidence type="ECO:0000313" key="1">
    <source>
        <dbReference type="EMBL" id="RBP10881.1"/>
    </source>
</evidence>
<dbReference type="EMBL" id="QNRL01000005">
    <property type="protein sequence ID" value="RBP10881.1"/>
    <property type="molecule type" value="Genomic_DNA"/>
</dbReference>
<name>A0ABX9FVJ1_9ENTR</name>
<comment type="caution">
    <text evidence="1">The sequence shown here is derived from an EMBL/GenBank/DDBJ whole genome shotgun (WGS) entry which is preliminary data.</text>
</comment>